<dbReference type="Proteomes" id="UP000629870">
    <property type="component" value="Unassembled WGS sequence"/>
</dbReference>
<reference evidence="3 6" key="2">
    <citation type="submission" date="2020-08" db="EMBL/GenBank/DDBJ databases">
        <title>Genomic Encyclopedia of Type Strains, Phase IV (KMG-IV): sequencing the most valuable type-strain genomes for metagenomic binning, comparative biology and taxonomic classification.</title>
        <authorList>
            <person name="Goeker M."/>
        </authorList>
    </citation>
    <scope>NUCLEOTIDE SEQUENCE [LARGE SCALE GENOMIC DNA]</scope>
    <source>
        <strain evidence="3 6">DSM 12027</strain>
    </source>
</reference>
<keyword evidence="6" id="KW-1185">Reference proteome</keyword>
<reference evidence="4 5" key="1">
    <citation type="submission" date="2019-06" db="EMBL/GenBank/DDBJ databases">
        <title>Genome sequence of Deinococcus radiopugnans ATCC 19172.</title>
        <authorList>
            <person name="Maclea K.S."/>
            <person name="Maynard C.R."/>
        </authorList>
    </citation>
    <scope>NUCLEOTIDE SEQUENCE [LARGE SCALE GENOMIC DNA]</scope>
    <source>
        <strain evidence="4 5">ATCC 19172</strain>
    </source>
</reference>
<evidence type="ECO:0000259" key="2">
    <source>
        <dbReference type="Pfam" id="PF07282"/>
    </source>
</evidence>
<organism evidence="4 5">
    <name type="scientific">Deinococcus radiopugnans ATCC 19172</name>
    <dbReference type="NCBI Taxonomy" id="585398"/>
    <lineage>
        <taxon>Bacteria</taxon>
        <taxon>Thermotogati</taxon>
        <taxon>Deinococcota</taxon>
        <taxon>Deinococci</taxon>
        <taxon>Deinococcales</taxon>
        <taxon>Deinococcaceae</taxon>
        <taxon>Deinococcus</taxon>
    </lineage>
</organism>
<dbReference type="AlphaFoldDB" id="A0A5C4Y9A5"/>
<evidence type="ECO:0000313" key="3">
    <source>
        <dbReference type="EMBL" id="MBB6017454.1"/>
    </source>
</evidence>
<feature type="domain" description="Cas12f1-like TNB" evidence="2">
    <location>
        <begin position="289"/>
        <end position="334"/>
    </location>
</feature>
<gene>
    <name evidence="4" type="ORF">FHR04_06360</name>
    <name evidence="3" type="ORF">HNQ04_002719</name>
</gene>
<comment type="caution">
    <text evidence="4">The sequence shown here is derived from an EMBL/GenBank/DDBJ whole genome shotgun (WGS) entry which is preliminary data.</text>
</comment>
<dbReference type="EMBL" id="JACHEW010000014">
    <property type="protein sequence ID" value="MBB6017454.1"/>
    <property type="molecule type" value="Genomic_DNA"/>
</dbReference>
<evidence type="ECO:0000313" key="5">
    <source>
        <dbReference type="Proteomes" id="UP000313988"/>
    </source>
</evidence>
<dbReference type="OrthoDB" id="61902at2"/>
<dbReference type="InterPro" id="IPR010095">
    <property type="entry name" value="Cas12f1-like_TNB"/>
</dbReference>
<dbReference type="Proteomes" id="UP000313988">
    <property type="component" value="Unassembled WGS sequence"/>
</dbReference>
<dbReference type="RefSeq" id="WP_139401725.1">
    <property type="nucleotide sequence ID" value="NZ_JACHEW010000014.1"/>
</dbReference>
<dbReference type="EMBL" id="VDMO01000005">
    <property type="protein sequence ID" value="TNM71981.1"/>
    <property type="molecule type" value="Genomic_DNA"/>
</dbReference>
<dbReference type="Pfam" id="PF07282">
    <property type="entry name" value="Cas12f1-like_TNB"/>
    <property type="match status" value="1"/>
</dbReference>
<evidence type="ECO:0000256" key="1">
    <source>
        <dbReference type="ARBA" id="ARBA00023125"/>
    </source>
</evidence>
<sequence>MLITRHNIRIANRQAWQLDELTRTGWLIAEDRPISGMTGGQVYRPARVTQRALDDNQLLIGEVSLQTELHRLPQAEYWALVCGSPGYTIYPGTEERTDALLSPLTPREQQAWLGDLVESVRAGRVPAAGRTVTVVWQPEGTRLVRLGTLWFASLQFAAPQPRKPARINRVHLGIDIGLRPLAVAVSARDTFCPGYVQRLDDLDKDLADLPLPLLEDVRAELGRVQYAVARQSLHGFTGQIMEFACSVTVERLNLTTFESDFVAQGRREAIIDWHQSWLPQALRVAGLAPLLRVEPYGTSQYCSLCRRKGQRDRHRFACPRCGVLDAHVNAGRNILNRGWAVRRSKARN</sequence>
<name>A0A5C4Y9A5_9DEIO</name>
<evidence type="ECO:0000313" key="4">
    <source>
        <dbReference type="EMBL" id="TNM71981.1"/>
    </source>
</evidence>
<accession>A0A5C4Y9A5</accession>
<dbReference type="GO" id="GO:0003677">
    <property type="term" value="F:DNA binding"/>
    <property type="evidence" value="ECO:0007669"/>
    <property type="project" value="UniProtKB-KW"/>
</dbReference>
<proteinExistence type="predicted"/>
<protein>
    <submittedName>
        <fullName evidence="4">Transposase</fullName>
    </submittedName>
</protein>
<keyword evidence="1" id="KW-0238">DNA-binding</keyword>
<evidence type="ECO:0000313" key="6">
    <source>
        <dbReference type="Proteomes" id="UP000629870"/>
    </source>
</evidence>